<dbReference type="InterPro" id="IPR005120">
    <property type="entry name" value="UPF3_dom"/>
</dbReference>
<dbReference type="PANTHER" id="PTHR13112:SF2">
    <property type="entry name" value="REGULATOR OF NONSENSE TRANSCRIPTS 3A"/>
    <property type="match status" value="1"/>
</dbReference>
<dbReference type="GO" id="GO:0045727">
    <property type="term" value="P:positive regulation of translation"/>
    <property type="evidence" value="ECO:0007669"/>
    <property type="project" value="TreeGrafter"/>
</dbReference>
<dbReference type="Pfam" id="PF03467">
    <property type="entry name" value="Smg4_UPF3"/>
    <property type="match status" value="2"/>
</dbReference>
<name>A0A662YUN7_ACIRT</name>
<evidence type="ECO:0000313" key="12">
    <source>
        <dbReference type="Proteomes" id="UP000289886"/>
    </source>
</evidence>
<feature type="compositionally biased region" description="Polar residues" evidence="9">
    <location>
        <begin position="631"/>
        <end position="640"/>
    </location>
</feature>
<keyword evidence="8" id="KW-0802">TPR repeat</keyword>
<feature type="domain" description="UPF3" evidence="10">
    <location>
        <begin position="878"/>
        <end position="1036"/>
    </location>
</feature>
<keyword evidence="7" id="KW-0539">Nucleus</keyword>
<dbReference type="SUPFAM" id="SSF81901">
    <property type="entry name" value="HCP-like"/>
    <property type="match status" value="1"/>
</dbReference>
<dbReference type="GO" id="GO:0032991">
    <property type="term" value="C:protein-containing complex"/>
    <property type="evidence" value="ECO:0007669"/>
    <property type="project" value="UniProtKB-ARBA"/>
</dbReference>
<feature type="compositionally biased region" description="Polar residues" evidence="9">
    <location>
        <begin position="669"/>
        <end position="691"/>
    </location>
</feature>
<gene>
    <name evidence="11" type="ORF">EOD39_10699</name>
</gene>
<feature type="repeat" description="TPR" evidence="8">
    <location>
        <begin position="381"/>
        <end position="414"/>
    </location>
</feature>
<dbReference type="Pfam" id="PF13424">
    <property type="entry name" value="TPR_12"/>
    <property type="match status" value="1"/>
</dbReference>
<accession>A0A662YUN7</accession>
<reference evidence="11 12" key="1">
    <citation type="submission" date="2019-01" db="EMBL/GenBank/DDBJ databases">
        <title>Draft Genome and Complete Hox-Cluster Characterization of the Sterlet Sturgeon (Acipenser ruthenus).</title>
        <authorList>
            <person name="Wei Q."/>
        </authorList>
    </citation>
    <scope>NUCLEOTIDE SEQUENCE [LARGE SCALE GENOMIC DNA]</scope>
    <source>
        <strain evidence="11">WHYD16114868_AA</strain>
        <tissue evidence="11">Blood</tissue>
    </source>
</reference>
<dbReference type="SMART" id="SM00028">
    <property type="entry name" value="TPR"/>
    <property type="match status" value="5"/>
</dbReference>
<feature type="domain" description="UPF3" evidence="10">
    <location>
        <begin position="715"/>
        <end position="816"/>
    </location>
</feature>
<evidence type="ECO:0000313" key="11">
    <source>
        <dbReference type="EMBL" id="RXM99845.1"/>
    </source>
</evidence>
<dbReference type="Gene3D" id="3.30.70.330">
    <property type="match status" value="2"/>
</dbReference>
<feature type="compositionally biased region" description="Basic and acidic residues" evidence="9">
    <location>
        <begin position="1267"/>
        <end position="1277"/>
    </location>
</feature>
<evidence type="ECO:0000256" key="1">
    <source>
        <dbReference type="ARBA" id="ARBA00004123"/>
    </source>
</evidence>
<feature type="region of interest" description="Disordered" evidence="9">
    <location>
        <begin position="1"/>
        <end position="22"/>
    </location>
</feature>
<sequence length="1290" mass="149022">MRTTSQECKGGSKTEPSYSAGADKKYPLTMRRTCSVTGIPEDPQDVYWLAQCLYLTSQYHSASHALRSRKLDKYAAKEYQQALDILDMEEPINKRLLDKSTKEDNGIKDYTKDWGMSTSSYNKPSETVVTDTVDGLQGNLDVVVSLAERHYYNCDFKMCYKLTSTVMEKDPFHANCLPVHIGTLVELSKANELFYLSHKLVDLYPNSPVSWFAVGCYYLMVGHKNEHARRYLRYINAPTIYYFKFVPLKCCLISRAFLFSKATTLERTYGPAWIAYGHSFAVESEHDQAMAAYFTAAQLMKGCHLPMLYIGLEYGLTNNSKLAERFFSQALSIAPEDPFVMHEVGVVAFQNGDWKTAEKWFLDAMEKIKAIGSEVTVDKWEPLLNNLGHVCRKLKKYDQALEYHRQALVLIPQHASTYSAIGYVYSLMGDFESAIDYFHTSLGLRRDDTFSVTMLGHCIEMYIGDTDAYIGTDIQDKLRNTQSTPALMKMLTNPVDANELRTQPLEESGIMALETSPNPEKSIEAAPRLNETLEFEMYESDMMLETSMSDTSTNVFQEHLRQSSSISSLQNLVERHKQRSLAYATKTERSVTCLQMMLNPGMGCTPSKSKATYTHDKVWRDLDTCSTLVSGLKSSVSTPERPSPRPCFEDPSMKQNFLNVPCRDYHGRSLSQPSSPDMWSTFSTPSANSPLCQPRPSIKPSSSDSDSSDSETPCRQKSLYPHLFSRAYINFKNPEDIVLFRDRFDGYVFIDHKGQEYPAVVEFAPFQKISKKKLKKKDTKSGSIEEDPEYKKFLESYCGDEEKATANPETLLGEIEAKTRELIGQEYPAVVEFAPFQKISKKKLKKKDTKSGSIEEDPEYKKFLESYCGDEEKATANQSRVVIRRLPPNLSKEQLEEQLNPLPAYDYFEFFSADQSLYPHLFSRAYINFKNPEDIVLFRDRFDGYVFIDHKGQEYPAVVEFAPFQKISKKKLKKKDTKSGSIEEDPEYKKFLESYCGDEEKATANPETLLGEIEAKTRELIAKRTTPLLEYIKNKKLEKQRIREEKREERRRRELEKKRMREEEKRKRREEERRKRKETEKQKKLAEKEIKIKLLKKPDKDDEQDLDKLKEKGDCGDIEKGKWDKNMKSKQLDTVTKDQKEKVQTESDKEQREHGRRLREKDHDRPRCREDERKRQRHHYEFDKFMRRKEETKWGKGYCHDRAKKDIHNSYSYCLDGDKLGKEDRGDDLKDRIRNKDRPAMQLYQPGARSRTRLGSGGKSYDSSSKSPDRIVDRKFEAATGTGSEKSGEE</sequence>
<dbReference type="PANTHER" id="PTHR13112">
    <property type="entry name" value="UPF3 REGULATOR OF NONSENSE TRANSCRIPTS-LIKE PROTEIN"/>
    <property type="match status" value="1"/>
</dbReference>
<evidence type="ECO:0000256" key="2">
    <source>
        <dbReference type="ARBA" id="ARBA00004496"/>
    </source>
</evidence>
<keyword evidence="4" id="KW-0963">Cytoplasm</keyword>
<dbReference type="InterPro" id="IPR035979">
    <property type="entry name" value="RBD_domain_sf"/>
</dbReference>
<dbReference type="GO" id="GO:0051301">
    <property type="term" value="P:cell division"/>
    <property type="evidence" value="ECO:0007669"/>
    <property type="project" value="UniProtKB-KW"/>
</dbReference>
<dbReference type="InterPro" id="IPR011990">
    <property type="entry name" value="TPR-like_helical_dom_sf"/>
</dbReference>
<dbReference type="GO" id="GO:0005737">
    <property type="term" value="C:cytoplasm"/>
    <property type="evidence" value="ECO:0007669"/>
    <property type="project" value="UniProtKB-SubCell"/>
</dbReference>
<comment type="similarity">
    <text evidence="3">Belongs to the RENT3 family.</text>
</comment>
<evidence type="ECO:0000256" key="9">
    <source>
        <dbReference type="SAM" id="MobiDB-lite"/>
    </source>
</evidence>
<evidence type="ECO:0000256" key="7">
    <source>
        <dbReference type="ARBA" id="ARBA00023242"/>
    </source>
</evidence>
<keyword evidence="11" id="KW-0132">Cell division</keyword>
<evidence type="ECO:0000256" key="6">
    <source>
        <dbReference type="ARBA" id="ARBA00023161"/>
    </source>
</evidence>
<protein>
    <submittedName>
        <fullName evidence="11">Cell division cycle protein 16-like</fullName>
    </submittedName>
</protein>
<keyword evidence="6" id="KW-0866">Nonsense-mediated mRNA decay</keyword>
<feature type="repeat" description="TPR" evidence="8">
    <location>
        <begin position="415"/>
        <end position="448"/>
    </location>
</feature>
<dbReference type="Proteomes" id="UP000289886">
    <property type="component" value="Unassembled WGS sequence"/>
</dbReference>
<dbReference type="InterPro" id="IPR039722">
    <property type="entry name" value="Upf3"/>
</dbReference>
<evidence type="ECO:0000259" key="10">
    <source>
        <dbReference type="Pfam" id="PF03467"/>
    </source>
</evidence>
<dbReference type="GO" id="GO:0003723">
    <property type="term" value="F:RNA binding"/>
    <property type="evidence" value="ECO:0007669"/>
    <property type="project" value="UniProtKB-KW"/>
</dbReference>
<dbReference type="GO" id="GO:0042162">
    <property type="term" value="F:telomeric DNA binding"/>
    <property type="evidence" value="ECO:0007669"/>
    <property type="project" value="TreeGrafter"/>
</dbReference>
<dbReference type="SUPFAM" id="SSF54928">
    <property type="entry name" value="RNA-binding domain, RBD"/>
    <property type="match status" value="2"/>
</dbReference>
<evidence type="ECO:0000256" key="4">
    <source>
        <dbReference type="ARBA" id="ARBA00022490"/>
    </source>
</evidence>
<feature type="region of interest" description="Disordered" evidence="9">
    <location>
        <begin position="631"/>
        <end position="652"/>
    </location>
</feature>
<feature type="region of interest" description="Disordered" evidence="9">
    <location>
        <begin position="668"/>
        <end position="715"/>
    </location>
</feature>
<comment type="caution">
    <text evidence="11">The sequence shown here is derived from an EMBL/GenBank/DDBJ whole genome shotgun (WGS) entry which is preliminary data.</text>
</comment>
<dbReference type="PROSITE" id="PS50005">
    <property type="entry name" value="TPR"/>
    <property type="match status" value="2"/>
</dbReference>
<keyword evidence="5" id="KW-0694">RNA-binding</keyword>
<dbReference type="CDD" id="cd12727">
    <property type="entry name" value="RRM_like_Smg4_UPF3A"/>
    <property type="match status" value="1"/>
</dbReference>
<feature type="compositionally biased region" description="Basic and acidic residues" evidence="9">
    <location>
        <begin position="1216"/>
        <end position="1239"/>
    </location>
</feature>
<evidence type="ECO:0000256" key="3">
    <source>
        <dbReference type="ARBA" id="ARBA00005991"/>
    </source>
</evidence>
<dbReference type="InterPro" id="IPR012677">
    <property type="entry name" value="Nucleotide-bd_a/b_plait_sf"/>
</dbReference>
<organism evidence="11 12">
    <name type="scientific">Acipenser ruthenus</name>
    <name type="common">Sterlet sturgeon</name>
    <dbReference type="NCBI Taxonomy" id="7906"/>
    <lineage>
        <taxon>Eukaryota</taxon>
        <taxon>Metazoa</taxon>
        <taxon>Chordata</taxon>
        <taxon>Craniata</taxon>
        <taxon>Vertebrata</taxon>
        <taxon>Euteleostomi</taxon>
        <taxon>Actinopterygii</taxon>
        <taxon>Chondrostei</taxon>
        <taxon>Acipenseriformes</taxon>
        <taxon>Acipenseridae</taxon>
        <taxon>Acipenser</taxon>
    </lineage>
</organism>
<evidence type="ECO:0000256" key="5">
    <source>
        <dbReference type="ARBA" id="ARBA00022884"/>
    </source>
</evidence>
<dbReference type="InterPro" id="IPR019734">
    <property type="entry name" value="TPR_rpt"/>
</dbReference>
<keyword evidence="11" id="KW-0131">Cell cycle</keyword>
<dbReference type="GO" id="GO:0005730">
    <property type="term" value="C:nucleolus"/>
    <property type="evidence" value="ECO:0007669"/>
    <property type="project" value="TreeGrafter"/>
</dbReference>
<dbReference type="EMBL" id="SCEB01000287">
    <property type="protein sequence ID" value="RXM99845.1"/>
    <property type="molecule type" value="Genomic_DNA"/>
</dbReference>
<feature type="compositionally biased region" description="Polar residues" evidence="9">
    <location>
        <begin position="1281"/>
        <end position="1290"/>
    </location>
</feature>
<proteinExistence type="inferred from homology"/>
<dbReference type="Gene3D" id="1.25.40.10">
    <property type="entry name" value="Tetratricopeptide repeat domain"/>
    <property type="match status" value="1"/>
</dbReference>
<feature type="region of interest" description="Disordered" evidence="9">
    <location>
        <begin position="1041"/>
        <end position="1181"/>
    </location>
</feature>
<comment type="subcellular location">
    <subcellularLocation>
        <location evidence="2">Cytoplasm</location>
    </subcellularLocation>
    <subcellularLocation>
        <location evidence="1">Nucleus</location>
    </subcellularLocation>
</comment>
<keyword evidence="12" id="KW-1185">Reference proteome</keyword>
<dbReference type="FunFam" id="3.30.70.330:FF:000067">
    <property type="entry name" value="regulator of nonsense transcripts 3A isoform X2"/>
    <property type="match status" value="1"/>
</dbReference>
<evidence type="ECO:0000256" key="8">
    <source>
        <dbReference type="PROSITE-ProRule" id="PRU00339"/>
    </source>
</evidence>
<dbReference type="Pfam" id="PF12895">
    <property type="entry name" value="ANAPC3"/>
    <property type="match status" value="1"/>
</dbReference>
<feature type="region of interest" description="Disordered" evidence="9">
    <location>
        <begin position="1210"/>
        <end position="1290"/>
    </location>
</feature>
<dbReference type="GO" id="GO:0000184">
    <property type="term" value="P:nuclear-transcribed mRNA catabolic process, nonsense-mediated decay"/>
    <property type="evidence" value="ECO:0007669"/>
    <property type="project" value="UniProtKB-KW"/>
</dbReference>